<dbReference type="AlphaFoldDB" id="A0A813E393"/>
<keyword evidence="2" id="KW-1185">Reference proteome</keyword>
<dbReference type="Gene3D" id="3.40.50.11350">
    <property type="match status" value="1"/>
</dbReference>
<dbReference type="OrthoDB" id="410197at2759"/>
<sequence>GSLEERPGHGSGSSKLFGREEASRSPAAIIRILGELCDLAQAPYVKVATVDNGFFANWLQVLDARLFAAEDAIVEPDWVLTGKEREFNYGEAGDDLFGAIFQEPEQEGCKSGQFFVATHRYNLLLVNVFRGNFLRGERALNRRKLYAAAAQRLLRPRPEVLRLRDEALAQVTRSTGAPLIGVHKRVDNPGTARMQLTQVMPSTEAFVRAVQLLAERRSPGRGAQEAVVVLATDDLGALQAFRAAFGDRLVVRPGVERCTGGVNSQNLPLEVHGQPGKRLRPSDAQDCMVDMLLLAACDAFVHADSNVTIAAGIMNPFAEAVHVLDLVPEAALSGEASGEAWPGYRRCRLPV</sequence>
<organism evidence="1 2">
    <name type="scientific">Polarella glacialis</name>
    <name type="common">Dinoflagellate</name>
    <dbReference type="NCBI Taxonomy" id="89957"/>
    <lineage>
        <taxon>Eukaryota</taxon>
        <taxon>Sar</taxon>
        <taxon>Alveolata</taxon>
        <taxon>Dinophyceae</taxon>
        <taxon>Suessiales</taxon>
        <taxon>Suessiaceae</taxon>
        <taxon>Polarella</taxon>
    </lineage>
</organism>
<reference evidence="1" key="1">
    <citation type="submission" date="2021-02" db="EMBL/GenBank/DDBJ databases">
        <authorList>
            <person name="Dougan E. K."/>
            <person name="Rhodes N."/>
            <person name="Thang M."/>
            <person name="Chan C."/>
        </authorList>
    </citation>
    <scope>NUCLEOTIDE SEQUENCE</scope>
</reference>
<evidence type="ECO:0000313" key="2">
    <source>
        <dbReference type="Proteomes" id="UP000654075"/>
    </source>
</evidence>
<feature type="non-terminal residue" evidence="1">
    <location>
        <position position="351"/>
    </location>
</feature>
<dbReference type="EMBL" id="CAJNNV010006195">
    <property type="protein sequence ID" value="CAE8593225.1"/>
    <property type="molecule type" value="Genomic_DNA"/>
</dbReference>
<accession>A0A813E393</accession>
<comment type="caution">
    <text evidence="1">The sequence shown here is derived from an EMBL/GenBank/DDBJ whole genome shotgun (WGS) entry which is preliminary data.</text>
</comment>
<proteinExistence type="predicted"/>
<name>A0A813E393_POLGL</name>
<evidence type="ECO:0000313" key="1">
    <source>
        <dbReference type="EMBL" id="CAE8593225.1"/>
    </source>
</evidence>
<protein>
    <submittedName>
        <fullName evidence="1">Uncharacterized protein</fullName>
    </submittedName>
</protein>
<dbReference type="Proteomes" id="UP000654075">
    <property type="component" value="Unassembled WGS sequence"/>
</dbReference>
<gene>
    <name evidence="1" type="ORF">PGLA1383_LOCUS11827</name>
</gene>